<evidence type="ECO:0000256" key="2">
    <source>
        <dbReference type="ARBA" id="ARBA00022475"/>
    </source>
</evidence>
<dbReference type="FunFam" id="1.20.1070.10:FF:000015">
    <property type="entry name" value="Olfactory receptor"/>
    <property type="match status" value="1"/>
</dbReference>
<keyword evidence="8 10" id="KW-0675">Receptor</keyword>
<evidence type="ECO:0000256" key="11">
    <source>
        <dbReference type="RuleBase" id="RU363047"/>
    </source>
</evidence>
<organism evidence="13 14">
    <name type="scientific">Thamnophis sirtalis</name>
    <dbReference type="NCBI Taxonomy" id="35019"/>
    <lineage>
        <taxon>Eukaryota</taxon>
        <taxon>Metazoa</taxon>
        <taxon>Chordata</taxon>
        <taxon>Craniata</taxon>
        <taxon>Vertebrata</taxon>
        <taxon>Euteleostomi</taxon>
        <taxon>Lepidosauria</taxon>
        <taxon>Squamata</taxon>
        <taxon>Bifurcata</taxon>
        <taxon>Unidentata</taxon>
        <taxon>Episquamata</taxon>
        <taxon>Toxicofera</taxon>
        <taxon>Serpentes</taxon>
        <taxon>Colubroidea</taxon>
        <taxon>Colubridae</taxon>
        <taxon>Natricinae</taxon>
        <taxon>Thamnophis</taxon>
    </lineage>
</organism>
<name>A0A6I9YBZ8_9SAUR</name>
<keyword evidence="3 10" id="KW-0812">Transmembrane</keyword>
<feature type="domain" description="G-protein coupled receptors family 1 profile" evidence="12">
    <location>
        <begin position="44"/>
        <end position="293"/>
    </location>
</feature>
<dbReference type="SMART" id="SM01381">
    <property type="entry name" value="7TM_GPCR_Srsx"/>
    <property type="match status" value="1"/>
</dbReference>
<gene>
    <name evidence="14" type="primary">LOC106548686</name>
</gene>
<dbReference type="OrthoDB" id="9975554at2759"/>
<dbReference type="InterPro" id="IPR050516">
    <property type="entry name" value="Olfactory_GPCR"/>
</dbReference>
<evidence type="ECO:0000256" key="8">
    <source>
        <dbReference type="ARBA" id="ARBA00023170"/>
    </source>
</evidence>
<keyword evidence="11" id="KW-0716">Sensory transduction</keyword>
<dbReference type="Proteomes" id="UP000504617">
    <property type="component" value="Unplaced"/>
</dbReference>
<accession>A0A6I9YBZ8</accession>
<dbReference type="GeneID" id="106548686"/>
<feature type="transmembrane region" description="Helical" evidence="11">
    <location>
        <begin position="205"/>
        <end position="229"/>
    </location>
</feature>
<keyword evidence="2 11" id="KW-1003">Cell membrane</keyword>
<reference evidence="14" key="1">
    <citation type="submission" date="2025-08" db="UniProtKB">
        <authorList>
            <consortium name="RefSeq"/>
        </authorList>
    </citation>
    <scope>IDENTIFICATION</scope>
    <source>
        <tissue evidence="14">Skeletal muscle</tissue>
    </source>
</reference>
<evidence type="ECO:0000256" key="3">
    <source>
        <dbReference type="ARBA" id="ARBA00022692"/>
    </source>
</evidence>
<dbReference type="SUPFAM" id="SSF81321">
    <property type="entry name" value="Family A G protein-coupled receptor-like"/>
    <property type="match status" value="1"/>
</dbReference>
<dbReference type="Gene3D" id="1.20.1070.10">
    <property type="entry name" value="Rhodopsin 7-helix transmembrane proteins"/>
    <property type="match status" value="1"/>
</dbReference>
<keyword evidence="9 10" id="KW-0807">Transducer</keyword>
<dbReference type="PROSITE" id="PS50262">
    <property type="entry name" value="G_PROTEIN_RECEP_F1_2"/>
    <property type="match status" value="1"/>
</dbReference>
<dbReference type="InterPro" id="IPR000276">
    <property type="entry name" value="GPCR_Rhodpsn"/>
</dbReference>
<sequence>MISTCAENQTFVMEFILLGYMNIKQGKIFLFLLFLIMYIICLVGNSLMIIVVVLNQTLHNPMYFFLGNLSLLDICYISVTVPKMLTDLWVETPHISLMGCAAQLYFLIALVGTEGFLLASMALDRYFAICCPLGYTRFMNKRICLQLAGISWVCGFLNACLHTVFTFRLSFCRSNGISHFFCDIPPLLSISCSDTSVNELALHTLGVFIGLSPFFFTLVSYAFILHAILSNQNKRHLHKTISTCASHLTIVILFYGSSIFTYIRPISSYSLDKDQLVGILYSILTPTLNPIIYSLRNKEVKMSVRKLICEKY</sequence>
<dbReference type="KEGG" id="tsr:106548686"/>
<evidence type="ECO:0000256" key="5">
    <source>
        <dbReference type="ARBA" id="ARBA00022989"/>
    </source>
</evidence>
<keyword evidence="4 11" id="KW-0552">Olfaction</keyword>
<feature type="transmembrane region" description="Helical" evidence="11">
    <location>
        <begin position="241"/>
        <end position="263"/>
    </location>
</feature>
<dbReference type="RefSeq" id="XP_013921589.1">
    <property type="nucleotide sequence ID" value="XM_014066114.1"/>
</dbReference>
<dbReference type="AlphaFoldDB" id="A0A6I9YBZ8"/>
<evidence type="ECO:0000256" key="9">
    <source>
        <dbReference type="ARBA" id="ARBA00023224"/>
    </source>
</evidence>
<evidence type="ECO:0000256" key="7">
    <source>
        <dbReference type="ARBA" id="ARBA00023136"/>
    </source>
</evidence>
<dbReference type="CDD" id="cd15231">
    <property type="entry name" value="7tmA_OR5V1-like"/>
    <property type="match status" value="1"/>
</dbReference>
<dbReference type="GO" id="GO:0005886">
    <property type="term" value="C:plasma membrane"/>
    <property type="evidence" value="ECO:0007669"/>
    <property type="project" value="UniProtKB-SubCell"/>
</dbReference>
<evidence type="ECO:0000259" key="12">
    <source>
        <dbReference type="PROSITE" id="PS50262"/>
    </source>
</evidence>
<keyword evidence="6 10" id="KW-0297">G-protein coupled receptor</keyword>
<dbReference type="PRINTS" id="PR00245">
    <property type="entry name" value="OLFACTORYR"/>
</dbReference>
<feature type="transmembrane region" description="Helical" evidence="11">
    <location>
        <begin position="275"/>
        <end position="295"/>
    </location>
</feature>
<evidence type="ECO:0000256" key="6">
    <source>
        <dbReference type="ARBA" id="ARBA00023040"/>
    </source>
</evidence>
<protein>
    <recommendedName>
        <fullName evidence="11">Olfactory receptor</fullName>
    </recommendedName>
</protein>
<dbReference type="InterPro" id="IPR017452">
    <property type="entry name" value="GPCR_Rhodpsn_7TM"/>
</dbReference>
<dbReference type="PANTHER" id="PTHR26452">
    <property type="entry name" value="OLFACTORY RECEPTOR"/>
    <property type="match status" value="1"/>
</dbReference>
<evidence type="ECO:0000256" key="10">
    <source>
        <dbReference type="RuleBase" id="RU000688"/>
    </source>
</evidence>
<evidence type="ECO:0000256" key="4">
    <source>
        <dbReference type="ARBA" id="ARBA00022725"/>
    </source>
</evidence>
<evidence type="ECO:0000256" key="1">
    <source>
        <dbReference type="ARBA" id="ARBA00004651"/>
    </source>
</evidence>
<evidence type="ECO:0000313" key="13">
    <source>
        <dbReference type="Proteomes" id="UP000504617"/>
    </source>
</evidence>
<feature type="transmembrane region" description="Helical" evidence="11">
    <location>
        <begin position="102"/>
        <end position="123"/>
    </location>
</feature>
<proteinExistence type="inferred from homology"/>
<keyword evidence="5 11" id="KW-1133">Transmembrane helix</keyword>
<keyword evidence="13" id="KW-1185">Reference proteome</keyword>
<keyword evidence="7 11" id="KW-0472">Membrane</keyword>
<feature type="transmembrane region" description="Helical" evidence="11">
    <location>
        <begin position="28"/>
        <end position="55"/>
    </location>
</feature>
<comment type="subcellular location">
    <subcellularLocation>
        <location evidence="1 11">Cell membrane</location>
        <topology evidence="1 11">Multi-pass membrane protein</topology>
    </subcellularLocation>
</comment>
<feature type="transmembrane region" description="Helical" evidence="11">
    <location>
        <begin position="143"/>
        <end position="165"/>
    </location>
</feature>
<dbReference type="Pfam" id="PF13853">
    <property type="entry name" value="7tm_4"/>
    <property type="match status" value="1"/>
</dbReference>
<dbReference type="PRINTS" id="PR00237">
    <property type="entry name" value="GPCRRHODOPSN"/>
</dbReference>
<dbReference type="GO" id="GO:0004984">
    <property type="term" value="F:olfactory receptor activity"/>
    <property type="evidence" value="ECO:0007669"/>
    <property type="project" value="InterPro"/>
</dbReference>
<dbReference type="GO" id="GO:0004930">
    <property type="term" value="F:G protein-coupled receptor activity"/>
    <property type="evidence" value="ECO:0007669"/>
    <property type="project" value="UniProtKB-KW"/>
</dbReference>
<comment type="similarity">
    <text evidence="10">Belongs to the G-protein coupled receptor 1 family.</text>
</comment>
<dbReference type="PROSITE" id="PS00237">
    <property type="entry name" value="G_PROTEIN_RECEP_F1_1"/>
    <property type="match status" value="1"/>
</dbReference>
<dbReference type="InterPro" id="IPR000725">
    <property type="entry name" value="Olfact_rcpt"/>
</dbReference>
<evidence type="ECO:0000313" key="14">
    <source>
        <dbReference type="RefSeq" id="XP_013921589.1"/>
    </source>
</evidence>